<evidence type="ECO:0000256" key="2">
    <source>
        <dbReference type="SAM" id="MobiDB-lite"/>
    </source>
</evidence>
<dbReference type="Proteomes" id="UP000251937">
    <property type="component" value="Unassembled WGS sequence"/>
</dbReference>
<dbReference type="Proteomes" id="UP000190669">
    <property type="component" value="Unassembled WGS sequence"/>
</dbReference>
<organism evidence="4 6">
    <name type="scientific">Chryseobacterium balustinum</name>
    <dbReference type="NCBI Taxonomy" id="246"/>
    <lineage>
        <taxon>Bacteria</taxon>
        <taxon>Pseudomonadati</taxon>
        <taxon>Bacteroidota</taxon>
        <taxon>Flavobacteriia</taxon>
        <taxon>Flavobacteriales</taxon>
        <taxon>Weeksellaceae</taxon>
        <taxon>Chryseobacterium group</taxon>
        <taxon>Chryseobacterium</taxon>
    </lineage>
</organism>
<proteinExistence type="predicted"/>
<feature type="coiled-coil region" evidence="1">
    <location>
        <begin position="277"/>
        <end position="304"/>
    </location>
</feature>
<sequence>MQNIQDLKDKIFFESKNIIDILGGINNVDELISKHDLLNDLVEKIAFLKLLDKNLGDYKRENSNFSLFQQDESLVSNYLVTEEEAIFNNELNEIGNEPFSEDENKSEEEEAIFNNQLNEIIESDFYENIVNIAEENQPEANENFISDEISDHLDLEEEAVFNNQLNEIDEESENTDQVLSFVDEERILEDSQPESDDDFSEETFNEEATQEEVIFTNQLNEIIEEENSNSENESGKNKIITDIFETENNEDEILIEETENEYTSTFNHENDEIISESSNVESILNEIKKDIEASQEEVDLKTDDSDRRKIVDIDKPQSDKVTEVLKSDESFENLDDYHQKQKIKLANIRGLKSIQTLFDDDPLERETPHEKVEIPVVKEDTGSLIKTNIPTQFMEAEKPRPEFRLDLNDRIAFTKVLFNGSQSDLNTSISELNKCKDIEEAKEFLSELYYDRKWEKVDEYAQRLWVLVENKFL</sequence>
<dbReference type="AlphaFoldDB" id="A0AAX2II30"/>
<reference evidence="3 5" key="1">
    <citation type="submission" date="2017-02" db="EMBL/GenBank/DDBJ databases">
        <authorList>
            <person name="Varghese N."/>
            <person name="Submissions S."/>
        </authorList>
    </citation>
    <scope>NUCLEOTIDE SEQUENCE [LARGE SCALE GENOMIC DNA]</scope>
    <source>
        <strain evidence="3 5">DSM 16775</strain>
    </source>
</reference>
<accession>A0AAX2II30</accession>
<evidence type="ECO:0000313" key="4">
    <source>
        <dbReference type="EMBL" id="SQA88097.1"/>
    </source>
</evidence>
<dbReference type="RefSeq" id="WP_079463439.1">
    <property type="nucleotide sequence ID" value="NZ_CP033934.1"/>
</dbReference>
<feature type="region of interest" description="Disordered" evidence="2">
    <location>
        <begin position="187"/>
        <end position="207"/>
    </location>
</feature>
<dbReference type="EMBL" id="UAVR01000006">
    <property type="protein sequence ID" value="SQA88097.1"/>
    <property type="molecule type" value="Genomic_DNA"/>
</dbReference>
<reference evidence="4 6" key="2">
    <citation type="submission" date="2018-06" db="EMBL/GenBank/DDBJ databases">
        <authorList>
            <consortium name="Pathogen Informatics"/>
            <person name="Doyle S."/>
        </authorList>
    </citation>
    <scope>NUCLEOTIDE SEQUENCE [LARGE SCALE GENOMIC DNA]</scope>
    <source>
        <strain evidence="4 6">NCTC11212</strain>
    </source>
</reference>
<name>A0AAX2II30_9FLAO</name>
<dbReference type="KEGG" id="cbp:EB354_20035"/>
<keyword evidence="5" id="KW-1185">Reference proteome</keyword>
<keyword evidence="1" id="KW-0175">Coiled coil</keyword>
<evidence type="ECO:0000256" key="1">
    <source>
        <dbReference type="SAM" id="Coils"/>
    </source>
</evidence>
<evidence type="ECO:0000313" key="5">
    <source>
        <dbReference type="Proteomes" id="UP000190669"/>
    </source>
</evidence>
<gene>
    <name evidence="4" type="ORF">NCTC11212_00971</name>
    <name evidence="3" type="ORF">SAMN05421800_101152</name>
</gene>
<evidence type="ECO:0000313" key="6">
    <source>
        <dbReference type="Proteomes" id="UP000251937"/>
    </source>
</evidence>
<protein>
    <submittedName>
        <fullName evidence="4">Uncharacterized protein</fullName>
    </submittedName>
</protein>
<feature type="compositionally biased region" description="Acidic residues" evidence="2">
    <location>
        <begin position="191"/>
        <end position="207"/>
    </location>
</feature>
<evidence type="ECO:0000313" key="3">
    <source>
        <dbReference type="EMBL" id="SKB35946.1"/>
    </source>
</evidence>
<comment type="caution">
    <text evidence="4">The sequence shown here is derived from an EMBL/GenBank/DDBJ whole genome shotgun (WGS) entry which is preliminary data.</text>
</comment>
<dbReference type="EMBL" id="FUZE01000001">
    <property type="protein sequence ID" value="SKB35946.1"/>
    <property type="molecule type" value="Genomic_DNA"/>
</dbReference>